<dbReference type="CDD" id="cd00130">
    <property type="entry name" value="PAS"/>
    <property type="match status" value="1"/>
</dbReference>
<accession>A0A8J7J2R9</accession>
<dbReference type="AlphaFoldDB" id="A0A8J7J2R9"/>
<dbReference type="InterPro" id="IPR000700">
    <property type="entry name" value="PAS-assoc_C"/>
</dbReference>
<feature type="domain" description="HD-GYP" evidence="3">
    <location>
        <begin position="151"/>
        <end position="347"/>
    </location>
</feature>
<comment type="caution">
    <text evidence="4">The sequence shown here is derived from an EMBL/GenBank/DDBJ whole genome shotgun (WGS) entry which is preliminary data.</text>
</comment>
<dbReference type="InterPro" id="IPR037522">
    <property type="entry name" value="HD_GYP_dom"/>
</dbReference>
<sequence>MTGNVLPSTQWKRGLLGSNEKHLVALVKASPLGIIAFDLEGKIILWNHAAEDITGWLEAEVLDLPIQILAGPNWEEYEALRRRTLNREVFHSLPMEAATKDGRTMVISYSSAPVFDSKNRVVATMAVIYDMTEKIAKMKLESQLKESLGKMNRILGETVQALSYAVEKRDPYTAGHQHRVAQLACALAEELGGEAVQSLDAIWTAAILHDVGKLYVPAEILTRPGQLTRIEMELIKSHAEVGYEMLKNIEFPWPVPLIVHQHHERLDGSGYPAGVMASQILLESRILAVADVVEAMSSHRPYRLGKGLASARDEIWQARGTAYDPAVVDACIRLIDTGFVFCDHNPRNTADNDSPNYI</sequence>
<evidence type="ECO:0000313" key="4">
    <source>
        <dbReference type="EMBL" id="MBJ6725083.1"/>
    </source>
</evidence>
<dbReference type="PROSITE" id="PS51832">
    <property type="entry name" value="HD_GYP"/>
    <property type="match status" value="1"/>
</dbReference>
<dbReference type="GO" id="GO:0006355">
    <property type="term" value="P:regulation of DNA-templated transcription"/>
    <property type="evidence" value="ECO:0007669"/>
    <property type="project" value="InterPro"/>
</dbReference>
<dbReference type="CDD" id="cd00077">
    <property type="entry name" value="HDc"/>
    <property type="match status" value="1"/>
</dbReference>
<evidence type="ECO:0000259" key="1">
    <source>
        <dbReference type="PROSITE" id="PS50112"/>
    </source>
</evidence>
<dbReference type="SUPFAM" id="SSF109604">
    <property type="entry name" value="HD-domain/PDEase-like"/>
    <property type="match status" value="1"/>
</dbReference>
<dbReference type="InterPro" id="IPR006675">
    <property type="entry name" value="HDIG_dom"/>
</dbReference>
<feature type="domain" description="PAS" evidence="1">
    <location>
        <begin position="19"/>
        <end position="88"/>
    </location>
</feature>
<reference evidence="4" key="1">
    <citation type="submission" date="2020-12" db="EMBL/GenBank/DDBJ databases">
        <title>Geomonas sp. Red875, isolated from river sediment.</title>
        <authorList>
            <person name="Xu Z."/>
            <person name="Zhang Z."/>
            <person name="Masuda Y."/>
            <person name="Itoh H."/>
            <person name="Senoo K."/>
        </authorList>
    </citation>
    <scope>NUCLEOTIDE SEQUENCE</scope>
    <source>
        <strain evidence="4">Red875</strain>
    </source>
</reference>
<dbReference type="PROSITE" id="PS50113">
    <property type="entry name" value="PAC"/>
    <property type="match status" value="1"/>
</dbReference>
<evidence type="ECO:0000259" key="2">
    <source>
        <dbReference type="PROSITE" id="PS50113"/>
    </source>
</evidence>
<proteinExistence type="predicted"/>
<dbReference type="PANTHER" id="PTHR43155:SF2">
    <property type="entry name" value="CYCLIC DI-GMP PHOSPHODIESTERASE PA4108"/>
    <property type="match status" value="1"/>
</dbReference>
<keyword evidence="5" id="KW-1185">Reference proteome</keyword>
<dbReference type="RefSeq" id="WP_199383969.1">
    <property type="nucleotide sequence ID" value="NZ_JAEMHM010000007.1"/>
</dbReference>
<name>A0A8J7J2R9_9BACT</name>
<dbReference type="EMBL" id="JAEMHM010000007">
    <property type="protein sequence ID" value="MBJ6725083.1"/>
    <property type="molecule type" value="Genomic_DNA"/>
</dbReference>
<dbReference type="NCBIfam" id="TIGR00277">
    <property type="entry name" value="HDIG"/>
    <property type="match status" value="1"/>
</dbReference>
<dbReference type="Proteomes" id="UP000636888">
    <property type="component" value="Unassembled WGS sequence"/>
</dbReference>
<gene>
    <name evidence="4" type="ORF">JFN93_10220</name>
</gene>
<dbReference type="NCBIfam" id="TIGR00229">
    <property type="entry name" value="sensory_box"/>
    <property type="match status" value="1"/>
</dbReference>
<evidence type="ECO:0000313" key="5">
    <source>
        <dbReference type="Proteomes" id="UP000636888"/>
    </source>
</evidence>
<dbReference type="InterPro" id="IPR035965">
    <property type="entry name" value="PAS-like_dom_sf"/>
</dbReference>
<dbReference type="InterPro" id="IPR013767">
    <property type="entry name" value="PAS_fold"/>
</dbReference>
<protein>
    <submittedName>
        <fullName evidence="4">PAS domain S-box protein</fullName>
    </submittedName>
</protein>
<dbReference type="InterPro" id="IPR000014">
    <property type="entry name" value="PAS"/>
</dbReference>
<dbReference type="PANTHER" id="PTHR43155">
    <property type="entry name" value="CYCLIC DI-GMP PHOSPHODIESTERASE PA4108-RELATED"/>
    <property type="match status" value="1"/>
</dbReference>
<dbReference type="SUPFAM" id="SSF55785">
    <property type="entry name" value="PYP-like sensor domain (PAS domain)"/>
    <property type="match status" value="1"/>
</dbReference>
<dbReference type="SMART" id="SM00091">
    <property type="entry name" value="PAS"/>
    <property type="match status" value="1"/>
</dbReference>
<dbReference type="PROSITE" id="PS50112">
    <property type="entry name" value="PAS"/>
    <property type="match status" value="1"/>
</dbReference>
<dbReference type="Gene3D" id="1.10.3210.10">
    <property type="entry name" value="Hypothetical protein af1432"/>
    <property type="match status" value="1"/>
</dbReference>
<dbReference type="SMART" id="SM00471">
    <property type="entry name" value="HDc"/>
    <property type="match status" value="1"/>
</dbReference>
<dbReference type="Pfam" id="PF00989">
    <property type="entry name" value="PAS"/>
    <property type="match status" value="1"/>
</dbReference>
<feature type="domain" description="PAC" evidence="2">
    <location>
        <begin position="91"/>
        <end position="143"/>
    </location>
</feature>
<dbReference type="Pfam" id="PF13487">
    <property type="entry name" value="HD_5"/>
    <property type="match status" value="1"/>
</dbReference>
<dbReference type="InterPro" id="IPR003607">
    <property type="entry name" value="HD/PDEase_dom"/>
</dbReference>
<evidence type="ECO:0000259" key="3">
    <source>
        <dbReference type="PROSITE" id="PS51832"/>
    </source>
</evidence>
<dbReference type="Gene3D" id="3.30.450.20">
    <property type="entry name" value="PAS domain"/>
    <property type="match status" value="1"/>
</dbReference>
<organism evidence="4 5">
    <name type="scientific">Geomesophilobacter sediminis</name>
    <dbReference type="NCBI Taxonomy" id="2798584"/>
    <lineage>
        <taxon>Bacteria</taxon>
        <taxon>Pseudomonadati</taxon>
        <taxon>Thermodesulfobacteriota</taxon>
        <taxon>Desulfuromonadia</taxon>
        <taxon>Geobacterales</taxon>
        <taxon>Geobacteraceae</taxon>
        <taxon>Geomesophilobacter</taxon>
    </lineage>
</organism>